<gene>
    <name evidence="2" type="ORF">OSCT_3051</name>
</gene>
<feature type="transmembrane region" description="Helical" evidence="1">
    <location>
        <begin position="49"/>
        <end position="69"/>
    </location>
</feature>
<dbReference type="InterPro" id="IPR043715">
    <property type="entry name" value="DUF5656"/>
</dbReference>
<keyword evidence="1" id="KW-1133">Transmembrane helix</keyword>
<dbReference type="OrthoDB" id="152865at2"/>
<dbReference type="EMBL" id="ADVR01000130">
    <property type="protein sequence ID" value="EFO79086.1"/>
    <property type="molecule type" value="Genomic_DNA"/>
</dbReference>
<proteinExistence type="predicted"/>
<evidence type="ECO:0000313" key="2">
    <source>
        <dbReference type="EMBL" id="EFO79086.1"/>
    </source>
</evidence>
<feature type="transmembrane region" description="Helical" evidence="1">
    <location>
        <begin position="90"/>
        <end position="114"/>
    </location>
</feature>
<dbReference type="HOGENOM" id="CLU_986543_0_0_0"/>
<dbReference type="Proteomes" id="UP000054010">
    <property type="component" value="Unassembled WGS sequence"/>
</dbReference>
<comment type="caution">
    <text evidence="2">The sequence shown here is derived from an EMBL/GenBank/DDBJ whole genome shotgun (WGS) entry which is preliminary data.</text>
</comment>
<feature type="transmembrane region" description="Helical" evidence="1">
    <location>
        <begin position="182"/>
        <end position="202"/>
    </location>
</feature>
<feature type="transmembrane region" description="Helical" evidence="1">
    <location>
        <begin position="263"/>
        <end position="283"/>
    </location>
</feature>
<feature type="transmembrane region" description="Helical" evidence="1">
    <location>
        <begin position="232"/>
        <end position="251"/>
    </location>
</feature>
<keyword evidence="1" id="KW-0472">Membrane</keyword>
<feature type="transmembrane region" description="Helical" evidence="1">
    <location>
        <begin position="12"/>
        <end position="29"/>
    </location>
</feature>
<feature type="transmembrane region" description="Helical" evidence="1">
    <location>
        <begin position="209"/>
        <end position="226"/>
    </location>
</feature>
<reference evidence="2 3" key="1">
    <citation type="journal article" date="2011" name="J. Bacteriol.">
        <title>Draft genome sequence of the anoxygenic filamentous phototrophic bacterium Oscillochloris trichoides subsp. DG-6.</title>
        <authorList>
            <person name="Kuznetsov B.B."/>
            <person name="Ivanovsky R.N."/>
            <person name="Keppen O.I."/>
            <person name="Sukhacheva M.V."/>
            <person name="Bumazhkin B.K."/>
            <person name="Patutina E.O."/>
            <person name="Beletsky A.V."/>
            <person name="Mardanov A.V."/>
            <person name="Baslerov R.V."/>
            <person name="Panteleeva A.N."/>
            <person name="Kolganova T.V."/>
            <person name="Ravin N.V."/>
            <person name="Skryabin K.G."/>
        </authorList>
    </citation>
    <scope>NUCLEOTIDE SEQUENCE [LARGE SCALE GENOMIC DNA]</scope>
    <source>
        <strain evidence="2 3">DG-6</strain>
    </source>
</reference>
<protein>
    <submittedName>
        <fullName evidence="2">Uncharacterized protein</fullName>
    </submittedName>
</protein>
<dbReference type="Pfam" id="PF18900">
    <property type="entry name" value="DUF5656"/>
    <property type="match status" value="1"/>
</dbReference>
<sequence>MTPIAQPRYDRIVSLIFVILIGLAVIFLVDGNPNTLRIVLGGDLPTITLSWFLLAFLVVITSAGADLFARSHPQMQNRRLPTITLGPLRVEIAPTFWILPSFSVIASFAFFRLFSGAPQGFAFALAILAAGGSLITVLLAQHFALDRRPEVSQRAQMVINGMGYLLAFGCFSAVAYTRYRTLYSASLIGVSATLIAYALLAWLPRPGSLLTSALVGITVAEAIWPLNYWATTFLIAGTLLLVIFYVVVSLLQHYALERLQRRLVWEYGLLGGGLFCAIVYATLRL</sequence>
<organism evidence="2 3">
    <name type="scientific">Oscillochloris trichoides DG-6</name>
    <dbReference type="NCBI Taxonomy" id="765420"/>
    <lineage>
        <taxon>Bacteria</taxon>
        <taxon>Bacillati</taxon>
        <taxon>Chloroflexota</taxon>
        <taxon>Chloroflexia</taxon>
        <taxon>Chloroflexales</taxon>
        <taxon>Chloroflexineae</taxon>
        <taxon>Oscillochloridaceae</taxon>
        <taxon>Oscillochloris</taxon>
    </lineage>
</organism>
<feature type="transmembrane region" description="Helical" evidence="1">
    <location>
        <begin position="157"/>
        <end position="176"/>
    </location>
</feature>
<evidence type="ECO:0000313" key="3">
    <source>
        <dbReference type="Proteomes" id="UP000054010"/>
    </source>
</evidence>
<accession>E1IIA0</accession>
<dbReference type="eggNOG" id="ENOG5033M2W">
    <property type="taxonomic scope" value="Bacteria"/>
</dbReference>
<name>E1IIA0_9CHLR</name>
<keyword evidence="3" id="KW-1185">Reference proteome</keyword>
<dbReference type="AlphaFoldDB" id="E1IIA0"/>
<evidence type="ECO:0000256" key="1">
    <source>
        <dbReference type="SAM" id="Phobius"/>
    </source>
</evidence>
<dbReference type="STRING" id="765420.OSCT_3051"/>
<keyword evidence="1" id="KW-0812">Transmembrane</keyword>
<feature type="transmembrane region" description="Helical" evidence="1">
    <location>
        <begin position="120"/>
        <end position="145"/>
    </location>
</feature>